<evidence type="ECO:0000313" key="2">
    <source>
        <dbReference type="EMBL" id="OZI37609.1"/>
    </source>
</evidence>
<dbReference type="PANTHER" id="PTHR40115">
    <property type="entry name" value="INNER MEMBRANE PROTEIN WITH PEPSY TM HELIX"/>
    <property type="match status" value="1"/>
</dbReference>
<feature type="transmembrane region" description="Helical" evidence="1">
    <location>
        <begin position="172"/>
        <end position="194"/>
    </location>
</feature>
<keyword evidence="1" id="KW-0472">Membrane</keyword>
<evidence type="ECO:0000313" key="3">
    <source>
        <dbReference type="Proteomes" id="UP000216020"/>
    </source>
</evidence>
<dbReference type="EMBL" id="NEVM01000001">
    <property type="protein sequence ID" value="OZI37609.1"/>
    <property type="molecule type" value="Genomic_DNA"/>
</dbReference>
<proteinExistence type="predicted"/>
<dbReference type="RefSeq" id="WP_094851711.1">
    <property type="nucleotide sequence ID" value="NZ_NEVM01000001.1"/>
</dbReference>
<sequence length="222" mass="23889">MNPPSSRRSYWLKTLHQWHWISAALCLAGILLFALTGLTLNNAALIEAKPRVTTRHAELPADLRQALVAMQAAGAGAGSGAAAQRRGRHAQADLPPAALAWLSGQLGIDAAGKTAEWSADEIYVSLPRAGGDAWVSLDLESGAVEYETTDRGWIAYFNDLHKGRHTGVAWRWFIDACAVACLVFSVTGLLLLKMHAGRRLATWPVVGLGLLVPVLLALLFIH</sequence>
<keyword evidence="1" id="KW-0812">Transmembrane</keyword>
<keyword evidence="1" id="KW-1133">Transmembrane helix</keyword>
<accession>A0A261SJJ8</accession>
<feature type="transmembrane region" description="Helical" evidence="1">
    <location>
        <begin position="200"/>
        <end position="221"/>
    </location>
</feature>
<comment type="caution">
    <text evidence="2">The sequence shown here is derived from an EMBL/GenBank/DDBJ whole genome shotgun (WGS) entry which is preliminary data.</text>
</comment>
<keyword evidence="3" id="KW-1185">Reference proteome</keyword>
<feature type="transmembrane region" description="Helical" evidence="1">
    <location>
        <begin position="20"/>
        <end position="41"/>
    </location>
</feature>
<protein>
    <recommendedName>
        <fullName evidence="4">Peptidase</fullName>
    </recommendedName>
</protein>
<dbReference type="Proteomes" id="UP000216020">
    <property type="component" value="Unassembled WGS sequence"/>
</dbReference>
<evidence type="ECO:0000256" key="1">
    <source>
        <dbReference type="SAM" id="Phobius"/>
    </source>
</evidence>
<dbReference type="PANTHER" id="PTHR40115:SF1">
    <property type="entry name" value="INNER MEMBRANE PROTEIN WITH PEPSY TM HELIX"/>
    <property type="match status" value="1"/>
</dbReference>
<reference evidence="3" key="1">
    <citation type="submission" date="2017-05" db="EMBL/GenBank/DDBJ databases">
        <title>Complete and WGS of Bordetella genogroups.</title>
        <authorList>
            <person name="Spilker T."/>
            <person name="Lipuma J."/>
        </authorList>
    </citation>
    <scope>NUCLEOTIDE SEQUENCE [LARGE SCALE GENOMIC DNA]</scope>
    <source>
        <strain evidence="3">AU16122</strain>
    </source>
</reference>
<dbReference type="OrthoDB" id="27171at2"/>
<evidence type="ECO:0008006" key="4">
    <source>
        <dbReference type="Google" id="ProtNLM"/>
    </source>
</evidence>
<organism evidence="2 3">
    <name type="scientific">Bordetella genomosp. 10</name>
    <dbReference type="NCBI Taxonomy" id="1416804"/>
    <lineage>
        <taxon>Bacteria</taxon>
        <taxon>Pseudomonadati</taxon>
        <taxon>Pseudomonadota</taxon>
        <taxon>Betaproteobacteria</taxon>
        <taxon>Burkholderiales</taxon>
        <taxon>Alcaligenaceae</taxon>
        <taxon>Bordetella</taxon>
    </lineage>
</organism>
<gene>
    <name evidence="2" type="ORF">CAL29_04205</name>
</gene>
<dbReference type="Pfam" id="PF16357">
    <property type="entry name" value="PepSY_TM_like_2"/>
    <property type="match status" value="1"/>
</dbReference>
<name>A0A261SJJ8_9BORD</name>
<dbReference type="InterPro" id="IPR032307">
    <property type="entry name" value="PepSY_TM-like_2"/>
</dbReference>
<dbReference type="AlphaFoldDB" id="A0A261SJJ8"/>